<dbReference type="Proteomes" id="UP000555836">
    <property type="component" value="Unassembled WGS sequence"/>
</dbReference>
<dbReference type="Proteomes" id="UP000321504">
    <property type="component" value="Unassembled WGS sequence"/>
</dbReference>
<dbReference type="Gene3D" id="3.40.800.10">
    <property type="entry name" value="Ureohydrolase domain"/>
    <property type="match status" value="1"/>
</dbReference>
<gene>
    <name evidence="6" type="ORF">AKG60_14155</name>
    <name evidence="7" type="ORF">EHC69_17815</name>
    <name evidence="8" type="ORF">FVP01_04880</name>
    <name evidence="5" type="ORF">HKB16_11255</name>
    <name evidence="4" type="ORF">HKB21_09540</name>
    <name evidence="1" type="ORF">I7278_10095</name>
    <name evidence="2" type="ORF">I7278_28835</name>
    <name evidence="3" type="ORF">IB292_19125</name>
    <name evidence="9" type="ORF">M5598_22035</name>
    <name evidence="10" type="ORF">O1Q84_17185</name>
</gene>
<evidence type="ECO:0000313" key="5">
    <source>
        <dbReference type="EMBL" id="NMU83470.1"/>
    </source>
</evidence>
<evidence type="ECO:0000313" key="10">
    <source>
        <dbReference type="EMBL" id="WAT92743.1"/>
    </source>
</evidence>
<dbReference type="Proteomes" id="UP000518904">
    <property type="component" value="Unassembled WGS sequence"/>
</dbReference>
<evidence type="ECO:0000313" key="13">
    <source>
        <dbReference type="Proteomes" id="UP000464718"/>
    </source>
</evidence>
<evidence type="ECO:0000313" key="8">
    <source>
        <dbReference type="EMBL" id="TXN18322.1"/>
    </source>
</evidence>
<reference evidence="6 11" key="1">
    <citation type="submission" date="2015-08" db="EMBL/GenBank/DDBJ databases">
        <title>Draft Genome Sequences of Vibrio parahaemolyticus Strains.</title>
        <authorList>
            <person name="Gonzalez-Escalona N."/>
            <person name="DePaola A."/>
        </authorList>
    </citation>
    <scope>NUCLEOTIDE SEQUENCE [LARGE SCALE GENOMIC DNA]</scope>
    <source>
        <strain evidence="6 11">CFSAN001621</strain>
    </source>
</reference>
<dbReference type="GeneID" id="1191280"/>
<reference evidence="8 12" key="4">
    <citation type="submission" date="2019-08" db="EMBL/GenBank/DDBJ databases">
        <title>Emerging of two pre-pandemic pathogenic O4:KUT lineages of Vibrio parahaemolyticus in coastal eastern China.</title>
        <authorList>
            <person name="Yu H."/>
        </authorList>
    </citation>
    <scope>NUCLEOTIDE SEQUENCE [LARGE SCALE GENOMIC DNA]</scope>
    <source>
        <strain evidence="8 12">HZ17-383</strain>
    </source>
</reference>
<evidence type="ECO:0000313" key="1">
    <source>
        <dbReference type="EMBL" id="HAS6677158.1"/>
    </source>
</evidence>
<evidence type="ECO:0000313" key="6">
    <source>
        <dbReference type="EMBL" id="OQJ99156.1"/>
    </source>
</evidence>
<sequence>MLSFFKRYKFHHTPKQPHHYPFSFMTVCEHLAPMSKGAFELADQSLENASEWLYQQHDHATAANFGHFSHSKLESGEFQEALSLSLSRHSIPVLVSNCTEAILSMLPVVVSYRDEVGIVNIGHKMSLKPTLEPRMGSAFHFALSRYQNVRLFFAGVSEQDTKQETLEYAEDQGCDWVTDREFTFRHRNHVKQQISNYLDHCDQIIVTIDLGSLSTKNNLEGTPSLDIQMVLRTLRLCLVSGKVKAIQLVGDRDRLVYSRQTKAILEELYQMAPLLDHAA</sequence>
<evidence type="ECO:0000313" key="3">
    <source>
        <dbReference type="EMBL" id="MCC3807129.1"/>
    </source>
</evidence>
<reference evidence="1" key="5">
    <citation type="submission" date="2019-12" db="EMBL/GenBank/DDBJ databases">
        <authorList>
            <consortium name="NCBI Pathogen Detection Project"/>
        </authorList>
    </citation>
    <scope>NUCLEOTIDE SEQUENCE</scope>
    <source>
        <strain evidence="1">1930</strain>
    </source>
</reference>
<name>A0A072IK40_VIBPH</name>
<evidence type="ECO:0000313" key="11">
    <source>
        <dbReference type="Proteomes" id="UP000191946"/>
    </source>
</evidence>
<evidence type="ECO:0000313" key="2">
    <source>
        <dbReference type="EMBL" id="HAS6680765.1"/>
    </source>
</evidence>
<dbReference type="EMBL" id="CP097356">
    <property type="protein sequence ID" value="UYV28399.1"/>
    <property type="molecule type" value="Genomic_DNA"/>
</dbReference>
<evidence type="ECO:0000313" key="4">
    <source>
        <dbReference type="EMBL" id="NMU25868.1"/>
    </source>
</evidence>
<evidence type="ECO:0000313" key="9">
    <source>
        <dbReference type="EMBL" id="UYV28399.1"/>
    </source>
</evidence>
<reference evidence="7 13" key="3">
    <citation type="submission" date="2018-12" db="EMBL/GenBank/DDBJ databases">
        <title>Genomic insights into the evolutionary origins and pathogenicity of five Vibrio parahaemolyticus strains isolated from the shrimp with acute hepatopancreatic necrosis disease (AHPND).</title>
        <authorList>
            <person name="Yang Q."/>
            <person name="Dong X."/>
            <person name="Xie G."/>
            <person name="Fu S."/>
            <person name="Zou P."/>
            <person name="Sun J."/>
            <person name="Wang Y."/>
            <person name="Huang J."/>
        </authorList>
    </citation>
    <scope>NUCLEOTIDE SEQUENCE [LARGE SCALE GENOMIC DNA]</scope>
    <source>
        <strain evidence="7 13">20160303005-1</strain>
    </source>
</reference>
<dbReference type="Proteomes" id="UP001163036">
    <property type="component" value="Chromosome 2"/>
</dbReference>
<dbReference type="SUPFAM" id="SSF52768">
    <property type="entry name" value="Arginase/deacetylase"/>
    <property type="match status" value="1"/>
</dbReference>
<dbReference type="OMA" id="YAEDQGC"/>
<dbReference type="Proteomes" id="UP000856022">
    <property type="component" value="Unassembled WGS sequence"/>
</dbReference>
<dbReference type="EMBL" id="LHQV01000015">
    <property type="protein sequence ID" value="OQJ99156.1"/>
    <property type="molecule type" value="Genomic_DNA"/>
</dbReference>
<dbReference type="Proteomes" id="UP000191946">
    <property type="component" value="Unassembled WGS sequence"/>
</dbReference>
<evidence type="ECO:0000313" key="7">
    <source>
        <dbReference type="EMBL" id="QHH11171.1"/>
    </source>
</evidence>
<evidence type="ECO:0000313" key="12">
    <source>
        <dbReference type="Proteomes" id="UP000321504"/>
    </source>
</evidence>
<dbReference type="EMBL" id="CP114195">
    <property type="protein sequence ID" value="WAT92743.1"/>
    <property type="molecule type" value="Genomic_DNA"/>
</dbReference>
<proteinExistence type="predicted"/>
<dbReference type="InterPro" id="IPR023696">
    <property type="entry name" value="Ureohydrolase_dom_sf"/>
</dbReference>
<dbReference type="RefSeq" id="WP_005482584.1">
    <property type="nucleotide sequence ID" value="NZ_CAJDZF010000012.1"/>
</dbReference>
<reference evidence="14 15" key="6">
    <citation type="submission" date="2020-04" db="EMBL/GenBank/DDBJ databases">
        <title>Whole-genome sequencing of Vibrio spp. from China reveals different genetic environments of blaCTX-M-14 among diverse lineages.</title>
        <authorList>
            <person name="Zheng Z."/>
            <person name="Ye L."/>
            <person name="Chen S."/>
        </authorList>
    </citation>
    <scope>NUCLEOTIDE SEQUENCE [LARGE SCALE GENOMIC DNA]</scope>
    <source>
        <strain evidence="5 14">Vb0551</strain>
        <strain evidence="4 15">Vb0574</strain>
    </source>
</reference>
<reference evidence="3" key="7">
    <citation type="submission" date="2020-09" db="EMBL/GenBank/DDBJ databases">
        <title>Genome sequence of Vibrio parahaemolyticus isolates.</title>
        <authorList>
            <person name="Hammerl J.A."/>
            <person name="Strauch E."/>
        </authorList>
    </citation>
    <scope>NUCLEOTIDE SEQUENCE</scope>
    <source>
        <strain evidence="3">17-VB00146</strain>
    </source>
</reference>
<dbReference type="EMBL" id="CP034299">
    <property type="protein sequence ID" value="QHH11171.1"/>
    <property type="molecule type" value="Genomic_DNA"/>
</dbReference>
<dbReference type="EMBL" id="JABCLB010001107">
    <property type="protein sequence ID" value="NMU83470.1"/>
    <property type="molecule type" value="Genomic_DNA"/>
</dbReference>
<dbReference type="OrthoDB" id="5902234at2"/>
<dbReference type="Proteomes" id="UP000726777">
    <property type="component" value="Unassembled WGS sequence"/>
</dbReference>
<dbReference type="EMBL" id="DACQKT010000003">
    <property type="protein sequence ID" value="HAS6677158.1"/>
    <property type="molecule type" value="Genomic_DNA"/>
</dbReference>
<evidence type="ECO:0000313" key="14">
    <source>
        <dbReference type="Proteomes" id="UP000518904"/>
    </source>
</evidence>
<organism evidence="1">
    <name type="scientific">Vibrio parahaemolyticus</name>
    <dbReference type="NCBI Taxonomy" id="670"/>
    <lineage>
        <taxon>Bacteria</taxon>
        <taxon>Pseudomonadati</taxon>
        <taxon>Pseudomonadota</taxon>
        <taxon>Gammaproteobacteria</taxon>
        <taxon>Vibrionales</taxon>
        <taxon>Vibrionaceae</taxon>
        <taxon>Vibrio</taxon>
    </lineage>
</organism>
<dbReference type="Proteomes" id="UP000464718">
    <property type="component" value="Chromosome ii"/>
</dbReference>
<reference evidence="9" key="8">
    <citation type="submission" date="2022-05" db="EMBL/GenBank/DDBJ databases">
        <title>Megaplasmid of Vibrio parahaemolyticus.</title>
        <authorList>
            <person name="Strauch E."/>
            <person name="Borowiak M."/>
        </authorList>
    </citation>
    <scope>NUCLEOTIDE SEQUENCE</scope>
    <source>
        <strain evidence="9">16-VB00198</strain>
    </source>
</reference>
<reference evidence="1" key="2">
    <citation type="journal article" date="2018" name="Genome Biol.">
        <title>SKESA: strategic k-mer extension for scrupulous assemblies.</title>
        <authorList>
            <person name="Souvorov A."/>
            <person name="Agarwala R."/>
            <person name="Lipman D.J."/>
        </authorList>
    </citation>
    <scope>NUCLEOTIDE SEQUENCE</scope>
    <source>
        <strain evidence="1">1930</strain>
    </source>
</reference>
<dbReference type="EMBL" id="JABCLD010001111">
    <property type="protein sequence ID" value="NMU25868.1"/>
    <property type="molecule type" value="Genomic_DNA"/>
</dbReference>
<dbReference type="EMBL" id="JACVHL010000022">
    <property type="protein sequence ID" value="MCC3807129.1"/>
    <property type="molecule type" value="Genomic_DNA"/>
</dbReference>
<accession>A0A072IK40</accession>
<keyword evidence="11" id="KW-1185">Reference proteome</keyword>
<evidence type="ECO:0000313" key="15">
    <source>
        <dbReference type="Proteomes" id="UP000555836"/>
    </source>
</evidence>
<dbReference type="Proteomes" id="UP001156560">
    <property type="component" value="Chromosome 2"/>
</dbReference>
<dbReference type="EMBL" id="DACQKT010000084">
    <property type="protein sequence ID" value="HAS6680765.1"/>
    <property type="molecule type" value="Genomic_DNA"/>
</dbReference>
<reference evidence="10" key="9">
    <citation type="submission" date="2022-12" db="EMBL/GenBank/DDBJ databases">
        <title>Vibrio parahaemolyticus become highly virulent by producing novel Tc toxins.</title>
        <authorList>
            <person name="Yang F."/>
            <person name="You Y."/>
            <person name="Lai Q."/>
            <person name="Xu L."/>
            <person name="Li F."/>
        </authorList>
    </citation>
    <scope>NUCLEOTIDE SEQUENCE</scope>
    <source>
        <strain evidence="10">Vp-HL-202005</strain>
    </source>
</reference>
<dbReference type="AlphaFoldDB" id="A0A072IK40"/>
<protein>
    <submittedName>
        <fullName evidence="1 3">Arginase</fullName>
    </submittedName>
</protein>
<dbReference type="EMBL" id="VRMQ01000001">
    <property type="protein sequence ID" value="TXN18322.1"/>
    <property type="molecule type" value="Genomic_DNA"/>
</dbReference>